<protein>
    <recommendedName>
        <fullName evidence="5">DUF4294 domain-containing protein</fullName>
    </recommendedName>
</protein>
<dbReference type="PATRIC" id="fig|1202724.3.peg.713"/>
<dbReference type="InterPro" id="IPR025636">
    <property type="entry name" value="DUF4294"/>
</dbReference>
<dbReference type="Proteomes" id="UP000037755">
    <property type="component" value="Unassembled WGS sequence"/>
</dbReference>
<keyword evidence="2" id="KW-0732">Signal</keyword>
<dbReference type="Pfam" id="PF14127">
    <property type="entry name" value="DUF4294"/>
    <property type="match status" value="1"/>
</dbReference>
<reference evidence="3 4" key="1">
    <citation type="submission" date="2015-08" db="EMBL/GenBank/DDBJ databases">
        <title>Whole genome sequence of Flavobacterium akiainvivens IK-1T, from decaying Wikstroemia oahuensis, an endemic Hawaiian shrub.</title>
        <authorList>
            <person name="Wan X."/>
            <person name="Hou S."/>
            <person name="Saito J."/>
            <person name="Donachie S."/>
        </authorList>
    </citation>
    <scope>NUCLEOTIDE SEQUENCE [LARGE SCALE GENOMIC DNA]</scope>
    <source>
        <strain evidence="3 4">IK-1</strain>
    </source>
</reference>
<keyword evidence="4" id="KW-1185">Reference proteome</keyword>
<feature type="signal peptide" evidence="2">
    <location>
        <begin position="1"/>
        <end position="19"/>
    </location>
</feature>
<evidence type="ECO:0000256" key="2">
    <source>
        <dbReference type="SAM" id="SignalP"/>
    </source>
</evidence>
<dbReference type="STRING" id="1202724.AM493_03475"/>
<keyword evidence="1" id="KW-0175">Coiled coil</keyword>
<organism evidence="3 4">
    <name type="scientific">Flavobacterium akiainvivens</name>
    <dbReference type="NCBI Taxonomy" id="1202724"/>
    <lineage>
        <taxon>Bacteria</taxon>
        <taxon>Pseudomonadati</taxon>
        <taxon>Bacteroidota</taxon>
        <taxon>Flavobacteriia</taxon>
        <taxon>Flavobacteriales</taxon>
        <taxon>Flavobacteriaceae</taxon>
        <taxon>Flavobacterium</taxon>
    </lineage>
</organism>
<dbReference type="OrthoDB" id="1491885at2"/>
<evidence type="ECO:0000313" key="4">
    <source>
        <dbReference type="Proteomes" id="UP000037755"/>
    </source>
</evidence>
<feature type="chain" id="PRO_5005857624" description="DUF4294 domain-containing protein" evidence="2">
    <location>
        <begin position="20"/>
        <end position="222"/>
    </location>
</feature>
<evidence type="ECO:0008006" key="5">
    <source>
        <dbReference type="Google" id="ProtNLM"/>
    </source>
</evidence>
<dbReference type="EMBL" id="LIYD01000005">
    <property type="protein sequence ID" value="KOS05199.1"/>
    <property type="molecule type" value="Genomic_DNA"/>
</dbReference>
<name>A0A0N0RQH6_9FLAO</name>
<evidence type="ECO:0000313" key="3">
    <source>
        <dbReference type="EMBL" id="KOS05199.1"/>
    </source>
</evidence>
<comment type="caution">
    <text evidence="3">The sequence shown here is derived from an EMBL/GenBank/DDBJ whole genome shotgun (WGS) entry which is preliminary data.</text>
</comment>
<proteinExistence type="predicted"/>
<gene>
    <name evidence="3" type="ORF">AM493_03475</name>
</gene>
<accession>A0A0N0RQH6</accession>
<dbReference type="AlphaFoldDB" id="A0A0N0RQH6"/>
<evidence type="ECO:0000256" key="1">
    <source>
        <dbReference type="SAM" id="Coils"/>
    </source>
</evidence>
<sequence length="222" mass="25648">MKSPLYLLFLLLFTLSAKAQVPETAQQDSLDNDSIVFREQLRTLVIGGADDEEAASADLKKQLALLQRRVLKVYPYAKVAADRLAMLDANMKKLKTKKEKKKYAKIVEDYLTNEFEAQLKKLTRKEGQILVKLIHRQTGITTYDLITERKSGWKAWWSQRMARLFSINLKTTYSPANVAEDFMIEGFLIKAFQEHKLVKQDAAFKIDYPALKEAWKKKQEAE</sequence>
<feature type="coiled-coil region" evidence="1">
    <location>
        <begin position="49"/>
        <end position="97"/>
    </location>
</feature>